<keyword evidence="3" id="KW-1185">Reference proteome</keyword>
<evidence type="ECO:0008006" key="4">
    <source>
        <dbReference type="Google" id="ProtNLM"/>
    </source>
</evidence>
<gene>
    <name evidence="2" type="ORF">ACFO8L_07745</name>
</gene>
<feature type="transmembrane region" description="Helical" evidence="1">
    <location>
        <begin position="81"/>
        <end position="101"/>
    </location>
</feature>
<keyword evidence="1" id="KW-0472">Membrane</keyword>
<dbReference type="EMBL" id="JBHSFN010000003">
    <property type="protein sequence ID" value="MFC4585959.1"/>
    <property type="molecule type" value="Genomic_DNA"/>
</dbReference>
<keyword evidence="1" id="KW-0812">Transmembrane</keyword>
<organism evidence="2 3">
    <name type="scientific">Sphaerisporangium corydalis</name>
    <dbReference type="NCBI Taxonomy" id="1441875"/>
    <lineage>
        <taxon>Bacteria</taxon>
        <taxon>Bacillati</taxon>
        <taxon>Actinomycetota</taxon>
        <taxon>Actinomycetes</taxon>
        <taxon>Streptosporangiales</taxon>
        <taxon>Streptosporangiaceae</taxon>
        <taxon>Sphaerisporangium</taxon>
    </lineage>
</organism>
<keyword evidence="1" id="KW-1133">Transmembrane helix</keyword>
<feature type="transmembrane region" description="Helical" evidence="1">
    <location>
        <begin position="39"/>
        <end position="61"/>
    </location>
</feature>
<feature type="transmembrane region" description="Helical" evidence="1">
    <location>
        <begin position="167"/>
        <end position="192"/>
    </location>
</feature>
<name>A0ABV9ED20_9ACTN</name>
<evidence type="ECO:0000313" key="2">
    <source>
        <dbReference type="EMBL" id="MFC4585959.1"/>
    </source>
</evidence>
<feature type="transmembrane region" description="Helical" evidence="1">
    <location>
        <begin position="199"/>
        <end position="217"/>
    </location>
</feature>
<sequence length="276" mass="29091">MTSRSAARARGARAPGERPGFGDVLWSEWTKVRTLRSTWYTLVAIVAVAALFGAMFAGGGAREYAEMTAAERAGFDPFASVFRALLFVEVLVGYLGLRAVTVEYGTGTMPVSVTAVPGRGRLLAAKGVVCAGMALTAGWLAGLAVYLTGRLVLVAQDAPVYALGQPGVVRALVGVGLVMATMSLLGLAAGLLVRTTAGALTIVVMIVLLIPALSPLFPEWPARFVLTYWPTMAGGRLAAPRIDPDVLAPWTGYALFCGYVAVFLLGTYAMFRRRDA</sequence>
<accession>A0ABV9ED20</accession>
<evidence type="ECO:0000256" key="1">
    <source>
        <dbReference type="SAM" id="Phobius"/>
    </source>
</evidence>
<feature type="transmembrane region" description="Helical" evidence="1">
    <location>
        <begin position="122"/>
        <end position="147"/>
    </location>
</feature>
<dbReference type="Proteomes" id="UP001595891">
    <property type="component" value="Unassembled WGS sequence"/>
</dbReference>
<proteinExistence type="predicted"/>
<feature type="transmembrane region" description="Helical" evidence="1">
    <location>
        <begin position="250"/>
        <end position="271"/>
    </location>
</feature>
<dbReference type="RefSeq" id="WP_262844634.1">
    <property type="nucleotide sequence ID" value="NZ_JANZYP010000031.1"/>
</dbReference>
<protein>
    <recommendedName>
        <fullName evidence="4">ABC transporter permease</fullName>
    </recommendedName>
</protein>
<evidence type="ECO:0000313" key="3">
    <source>
        <dbReference type="Proteomes" id="UP001595891"/>
    </source>
</evidence>
<reference evidence="3" key="1">
    <citation type="journal article" date="2019" name="Int. J. Syst. Evol. Microbiol.">
        <title>The Global Catalogue of Microorganisms (GCM) 10K type strain sequencing project: providing services to taxonomists for standard genome sequencing and annotation.</title>
        <authorList>
            <consortium name="The Broad Institute Genomics Platform"/>
            <consortium name="The Broad Institute Genome Sequencing Center for Infectious Disease"/>
            <person name="Wu L."/>
            <person name="Ma J."/>
        </authorList>
    </citation>
    <scope>NUCLEOTIDE SEQUENCE [LARGE SCALE GENOMIC DNA]</scope>
    <source>
        <strain evidence="3">CCUG 49560</strain>
    </source>
</reference>
<comment type="caution">
    <text evidence="2">The sequence shown here is derived from an EMBL/GenBank/DDBJ whole genome shotgun (WGS) entry which is preliminary data.</text>
</comment>